<name>A0A426Y3C1_ENSVE</name>
<dbReference type="Proteomes" id="UP000287651">
    <property type="component" value="Unassembled WGS sequence"/>
</dbReference>
<organism evidence="1 2">
    <name type="scientific">Ensete ventricosum</name>
    <name type="common">Abyssinian banana</name>
    <name type="synonym">Musa ensete</name>
    <dbReference type="NCBI Taxonomy" id="4639"/>
    <lineage>
        <taxon>Eukaryota</taxon>
        <taxon>Viridiplantae</taxon>
        <taxon>Streptophyta</taxon>
        <taxon>Embryophyta</taxon>
        <taxon>Tracheophyta</taxon>
        <taxon>Spermatophyta</taxon>
        <taxon>Magnoliopsida</taxon>
        <taxon>Liliopsida</taxon>
        <taxon>Zingiberales</taxon>
        <taxon>Musaceae</taxon>
        <taxon>Ensete</taxon>
    </lineage>
</organism>
<protein>
    <submittedName>
        <fullName evidence="1">Uncharacterized protein</fullName>
    </submittedName>
</protein>
<evidence type="ECO:0000313" key="1">
    <source>
        <dbReference type="EMBL" id="RRT46259.1"/>
    </source>
</evidence>
<feature type="non-terminal residue" evidence="1">
    <location>
        <position position="1"/>
    </location>
</feature>
<comment type="caution">
    <text evidence="1">The sequence shown here is derived from an EMBL/GenBank/DDBJ whole genome shotgun (WGS) entry which is preliminary data.</text>
</comment>
<sequence length="56" mass="6338">IPQQSNRNEAVECLHIPGYRCHYRLKPYGELYTTQAFAVAVGSIFKSTERGVVLLL</sequence>
<reference evidence="1 2" key="1">
    <citation type="journal article" date="2014" name="Agronomy (Basel)">
        <title>A Draft Genome Sequence for Ensete ventricosum, the Drought-Tolerant Tree Against Hunger.</title>
        <authorList>
            <person name="Harrison J."/>
            <person name="Moore K.A."/>
            <person name="Paszkiewicz K."/>
            <person name="Jones T."/>
            <person name="Grant M."/>
            <person name="Ambacheew D."/>
            <person name="Muzemil S."/>
            <person name="Studholme D.J."/>
        </authorList>
    </citation>
    <scope>NUCLEOTIDE SEQUENCE [LARGE SCALE GENOMIC DNA]</scope>
</reference>
<accession>A0A426Y3C1</accession>
<dbReference type="AlphaFoldDB" id="A0A426Y3C1"/>
<proteinExistence type="predicted"/>
<dbReference type="EMBL" id="AMZH03015303">
    <property type="protein sequence ID" value="RRT46259.1"/>
    <property type="molecule type" value="Genomic_DNA"/>
</dbReference>
<evidence type="ECO:0000313" key="2">
    <source>
        <dbReference type="Proteomes" id="UP000287651"/>
    </source>
</evidence>
<gene>
    <name evidence="1" type="ORF">B296_00019930</name>
</gene>